<keyword evidence="3" id="KW-1185">Reference proteome</keyword>
<protein>
    <submittedName>
        <fullName evidence="2">Uncharacterized protein</fullName>
    </submittedName>
</protein>
<accession>A0AAN6ME63</accession>
<keyword evidence="1" id="KW-0812">Transmembrane</keyword>
<reference evidence="2" key="2">
    <citation type="submission" date="2023-05" db="EMBL/GenBank/DDBJ databases">
        <authorList>
            <consortium name="Lawrence Berkeley National Laboratory"/>
            <person name="Steindorff A."/>
            <person name="Hensen N."/>
            <person name="Bonometti L."/>
            <person name="Westerberg I."/>
            <person name="Brannstrom I.O."/>
            <person name="Guillou S."/>
            <person name="Cros-Aarteil S."/>
            <person name="Calhoun S."/>
            <person name="Haridas S."/>
            <person name="Kuo A."/>
            <person name="Mondo S."/>
            <person name="Pangilinan J."/>
            <person name="Riley R."/>
            <person name="Labutti K."/>
            <person name="Andreopoulos B."/>
            <person name="Lipzen A."/>
            <person name="Chen C."/>
            <person name="Yanf M."/>
            <person name="Daum C."/>
            <person name="Ng V."/>
            <person name="Clum A."/>
            <person name="Ohm R."/>
            <person name="Martin F."/>
            <person name="Silar P."/>
            <person name="Natvig D."/>
            <person name="Lalanne C."/>
            <person name="Gautier V."/>
            <person name="Ament-Velasquez S.L."/>
            <person name="Kruys A."/>
            <person name="Hutchinson M.I."/>
            <person name="Powell A.J."/>
            <person name="Barry K."/>
            <person name="Miller A.N."/>
            <person name="Grigoriev I.V."/>
            <person name="Debuchy R."/>
            <person name="Gladieux P."/>
            <person name="Thoren M.H."/>
            <person name="Johannesson H."/>
        </authorList>
    </citation>
    <scope>NUCLEOTIDE SEQUENCE</scope>
    <source>
        <strain evidence="2">CBS 103.79</strain>
    </source>
</reference>
<dbReference type="AlphaFoldDB" id="A0AAN6ME63"/>
<feature type="transmembrane region" description="Helical" evidence="1">
    <location>
        <begin position="103"/>
        <end position="128"/>
    </location>
</feature>
<keyword evidence="1" id="KW-0472">Membrane</keyword>
<sequence>MSDGGGDVGGGGGVTVSASGILSSVFPKLLICTIASSCVLGFFHPAWRLVQDVPELQAPPYDPNIALAMKYSFIFAAFNLPWGFIFCLFLIPLYEVKSRILSFLIYLFLGSIDVTSIAFLASSMTWHWKLLGKPFKSCGEAGHPYGDGTPSFFTVVGQHVNKSPEGVCQDLSKGYVAEGFMM</sequence>
<reference evidence="2" key="1">
    <citation type="journal article" date="2023" name="Mol. Phylogenet. Evol.">
        <title>Genome-scale phylogeny and comparative genomics of the fungal order Sordariales.</title>
        <authorList>
            <person name="Hensen N."/>
            <person name="Bonometti L."/>
            <person name="Westerberg I."/>
            <person name="Brannstrom I.O."/>
            <person name="Guillou S."/>
            <person name="Cros-Aarteil S."/>
            <person name="Calhoun S."/>
            <person name="Haridas S."/>
            <person name="Kuo A."/>
            <person name="Mondo S."/>
            <person name="Pangilinan J."/>
            <person name="Riley R."/>
            <person name="LaButti K."/>
            <person name="Andreopoulos B."/>
            <person name="Lipzen A."/>
            <person name="Chen C."/>
            <person name="Yan M."/>
            <person name="Daum C."/>
            <person name="Ng V."/>
            <person name="Clum A."/>
            <person name="Steindorff A."/>
            <person name="Ohm R.A."/>
            <person name="Martin F."/>
            <person name="Silar P."/>
            <person name="Natvig D.O."/>
            <person name="Lalanne C."/>
            <person name="Gautier V."/>
            <person name="Ament-Velasquez S.L."/>
            <person name="Kruys A."/>
            <person name="Hutchinson M.I."/>
            <person name="Powell A.J."/>
            <person name="Barry K."/>
            <person name="Miller A.N."/>
            <person name="Grigoriev I.V."/>
            <person name="Debuchy R."/>
            <person name="Gladieux P."/>
            <person name="Hiltunen Thoren M."/>
            <person name="Johannesson H."/>
        </authorList>
    </citation>
    <scope>NUCLEOTIDE SEQUENCE</scope>
    <source>
        <strain evidence="2">CBS 103.79</strain>
    </source>
</reference>
<organism evidence="2 3">
    <name type="scientific">Staphylotrichum tortipilum</name>
    <dbReference type="NCBI Taxonomy" id="2831512"/>
    <lineage>
        <taxon>Eukaryota</taxon>
        <taxon>Fungi</taxon>
        <taxon>Dikarya</taxon>
        <taxon>Ascomycota</taxon>
        <taxon>Pezizomycotina</taxon>
        <taxon>Sordariomycetes</taxon>
        <taxon>Sordariomycetidae</taxon>
        <taxon>Sordariales</taxon>
        <taxon>Chaetomiaceae</taxon>
        <taxon>Staphylotrichum</taxon>
    </lineage>
</organism>
<evidence type="ECO:0000313" key="2">
    <source>
        <dbReference type="EMBL" id="KAK3898408.1"/>
    </source>
</evidence>
<name>A0AAN6ME63_9PEZI</name>
<proteinExistence type="predicted"/>
<comment type="caution">
    <text evidence="2">The sequence shown here is derived from an EMBL/GenBank/DDBJ whole genome shotgun (WGS) entry which is preliminary data.</text>
</comment>
<gene>
    <name evidence="2" type="ORF">C8A05DRAFT_38006</name>
</gene>
<evidence type="ECO:0000256" key="1">
    <source>
        <dbReference type="SAM" id="Phobius"/>
    </source>
</evidence>
<feature type="transmembrane region" description="Helical" evidence="1">
    <location>
        <begin position="67"/>
        <end position="91"/>
    </location>
</feature>
<dbReference type="Proteomes" id="UP001303889">
    <property type="component" value="Unassembled WGS sequence"/>
</dbReference>
<keyword evidence="1" id="KW-1133">Transmembrane helix</keyword>
<evidence type="ECO:0000313" key="3">
    <source>
        <dbReference type="Proteomes" id="UP001303889"/>
    </source>
</evidence>
<feature type="transmembrane region" description="Helical" evidence="1">
    <location>
        <begin position="29"/>
        <end position="47"/>
    </location>
</feature>
<dbReference type="EMBL" id="MU855942">
    <property type="protein sequence ID" value="KAK3898408.1"/>
    <property type="molecule type" value="Genomic_DNA"/>
</dbReference>